<dbReference type="KEGG" id="ssm:Spirs_2984"/>
<keyword evidence="5 9" id="KW-0676">Redox-active center</keyword>
<protein>
    <recommendedName>
        <fullName evidence="6 7">Thioredoxin</fullName>
    </recommendedName>
</protein>
<reference evidence="11 12" key="1">
    <citation type="journal article" date="2010" name="Stand. Genomic Sci.">
        <title>Complete genome sequence of Spirochaeta smaragdinae type strain (SEBR 4228).</title>
        <authorList>
            <person name="Mavromatis K."/>
            <person name="Yasawong M."/>
            <person name="Chertkov O."/>
            <person name="Lapidus A."/>
            <person name="Lucas S."/>
            <person name="Nolan M."/>
            <person name="Del Rio T.G."/>
            <person name="Tice H."/>
            <person name="Cheng J.F."/>
            <person name="Pitluck S."/>
            <person name="Liolios K."/>
            <person name="Ivanova N."/>
            <person name="Tapia R."/>
            <person name="Han C."/>
            <person name="Bruce D."/>
            <person name="Goodwin L."/>
            <person name="Pati A."/>
            <person name="Chen A."/>
            <person name="Palaniappan K."/>
            <person name="Land M."/>
            <person name="Hauser L."/>
            <person name="Chang Y.J."/>
            <person name="Jeffries C.D."/>
            <person name="Detter J.C."/>
            <person name="Rohde M."/>
            <person name="Brambilla E."/>
            <person name="Spring S."/>
            <person name="Goker M."/>
            <person name="Sikorski J."/>
            <person name="Woyke T."/>
            <person name="Bristow J."/>
            <person name="Eisen J.A."/>
            <person name="Markowitz V."/>
            <person name="Hugenholtz P."/>
            <person name="Klenk H.P."/>
            <person name="Kyrpides N.C."/>
        </authorList>
    </citation>
    <scope>NUCLEOTIDE SEQUENCE [LARGE SCALE GENOMIC DNA]</scope>
    <source>
        <strain evidence="12">DSM 11293 / JCM 15392 / SEBR 4228</strain>
    </source>
</reference>
<feature type="disulfide bond" description="Redox-active" evidence="9">
    <location>
        <begin position="28"/>
        <end position="31"/>
    </location>
</feature>
<dbReference type="InterPro" id="IPR017937">
    <property type="entry name" value="Thioredoxin_CS"/>
</dbReference>
<proteinExistence type="inferred from homology"/>
<organism evidence="11 12">
    <name type="scientific">Sediminispirochaeta smaragdinae (strain DSM 11293 / JCM 15392 / SEBR 4228)</name>
    <name type="common">Spirochaeta smaragdinae</name>
    <dbReference type="NCBI Taxonomy" id="573413"/>
    <lineage>
        <taxon>Bacteria</taxon>
        <taxon>Pseudomonadati</taxon>
        <taxon>Spirochaetota</taxon>
        <taxon>Spirochaetia</taxon>
        <taxon>Spirochaetales</taxon>
        <taxon>Spirochaetaceae</taxon>
        <taxon>Sediminispirochaeta</taxon>
    </lineage>
</organism>
<dbReference type="CDD" id="cd02947">
    <property type="entry name" value="TRX_family"/>
    <property type="match status" value="1"/>
</dbReference>
<evidence type="ECO:0000256" key="1">
    <source>
        <dbReference type="ARBA" id="ARBA00008987"/>
    </source>
</evidence>
<feature type="active site" description="Nucleophile" evidence="8">
    <location>
        <position position="28"/>
    </location>
</feature>
<dbReference type="SUPFAM" id="SSF52833">
    <property type="entry name" value="Thioredoxin-like"/>
    <property type="match status" value="1"/>
</dbReference>
<evidence type="ECO:0000259" key="10">
    <source>
        <dbReference type="PROSITE" id="PS51352"/>
    </source>
</evidence>
<evidence type="ECO:0000256" key="3">
    <source>
        <dbReference type="ARBA" id="ARBA00022982"/>
    </source>
</evidence>
<dbReference type="InterPro" id="IPR013766">
    <property type="entry name" value="Thioredoxin_domain"/>
</dbReference>
<dbReference type="InterPro" id="IPR005746">
    <property type="entry name" value="Thioredoxin"/>
</dbReference>
<dbReference type="PANTHER" id="PTHR45663:SF11">
    <property type="entry name" value="GEO12009P1"/>
    <property type="match status" value="1"/>
</dbReference>
<evidence type="ECO:0000256" key="9">
    <source>
        <dbReference type="PIRSR" id="PIRSR000077-4"/>
    </source>
</evidence>
<feature type="site" description="Deprotonates C-terminal active site Cys" evidence="8">
    <location>
        <position position="22"/>
    </location>
</feature>
<evidence type="ECO:0000256" key="8">
    <source>
        <dbReference type="PIRSR" id="PIRSR000077-1"/>
    </source>
</evidence>
<evidence type="ECO:0000256" key="6">
    <source>
        <dbReference type="NCBIfam" id="TIGR01068"/>
    </source>
</evidence>
<feature type="domain" description="Thioredoxin" evidence="10">
    <location>
        <begin position="1"/>
        <end position="103"/>
    </location>
</feature>
<dbReference type="EMBL" id="CP002116">
    <property type="protein sequence ID" value="ADK82086.1"/>
    <property type="molecule type" value="Genomic_DNA"/>
</dbReference>
<accession>E1R3W5</accession>
<feature type="site" description="Contributes to redox potential value" evidence="8">
    <location>
        <position position="29"/>
    </location>
</feature>
<evidence type="ECO:0000256" key="5">
    <source>
        <dbReference type="ARBA" id="ARBA00023284"/>
    </source>
</evidence>
<evidence type="ECO:0000256" key="4">
    <source>
        <dbReference type="ARBA" id="ARBA00023157"/>
    </source>
</evidence>
<dbReference type="PIRSF" id="PIRSF000077">
    <property type="entry name" value="Thioredoxin"/>
    <property type="match status" value="1"/>
</dbReference>
<dbReference type="eggNOG" id="COG3118">
    <property type="taxonomic scope" value="Bacteria"/>
</dbReference>
<dbReference type="HOGENOM" id="CLU_090389_10_4_12"/>
<dbReference type="PROSITE" id="PS51352">
    <property type="entry name" value="THIOREDOXIN_2"/>
    <property type="match status" value="1"/>
</dbReference>
<evidence type="ECO:0000313" key="12">
    <source>
        <dbReference type="Proteomes" id="UP000002318"/>
    </source>
</evidence>
<dbReference type="PRINTS" id="PR00421">
    <property type="entry name" value="THIOREDOXIN"/>
</dbReference>
<dbReference type="FunFam" id="3.40.30.10:FF:000001">
    <property type="entry name" value="Thioredoxin"/>
    <property type="match status" value="1"/>
</dbReference>
<dbReference type="Proteomes" id="UP000002318">
    <property type="component" value="Chromosome"/>
</dbReference>
<dbReference type="Pfam" id="PF00085">
    <property type="entry name" value="Thioredoxin"/>
    <property type="match status" value="1"/>
</dbReference>
<name>E1R3W5_SEDSS</name>
<dbReference type="InterPro" id="IPR036249">
    <property type="entry name" value="Thioredoxin-like_sf"/>
</dbReference>
<feature type="active site" description="Nucleophile" evidence="8">
    <location>
        <position position="31"/>
    </location>
</feature>
<comment type="similarity">
    <text evidence="1 7">Belongs to the thioredoxin family.</text>
</comment>
<evidence type="ECO:0000313" key="11">
    <source>
        <dbReference type="EMBL" id="ADK82086.1"/>
    </source>
</evidence>
<feature type="site" description="Contributes to redox potential value" evidence="8">
    <location>
        <position position="30"/>
    </location>
</feature>
<sequence length="103" mass="11420">MNERPKSFSELIRSSDIPVLVDFYADWCGPCKMVSPVVAQIAGELKGRVLTVKINIDKKPALATQWQISSVPTIMLFSGAQPVMRLSGAYPYESLKAEILKHL</sequence>
<evidence type="ECO:0000256" key="7">
    <source>
        <dbReference type="PIRNR" id="PIRNR000077"/>
    </source>
</evidence>
<keyword evidence="12" id="KW-1185">Reference proteome</keyword>
<dbReference type="OrthoDB" id="9790390at2"/>
<dbReference type="PROSITE" id="PS00194">
    <property type="entry name" value="THIOREDOXIN_1"/>
    <property type="match status" value="1"/>
</dbReference>
<dbReference type="Gene3D" id="3.40.30.10">
    <property type="entry name" value="Glutaredoxin"/>
    <property type="match status" value="1"/>
</dbReference>
<dbReference type="GO" id="GO:0015035">
    <property type="term" value="F:protein-disulfide reductase activity"/>
    <property type="evidence" value="ECO:0007669"/>
    <property type="project" value="UniProtKB-UniRule"/>
</dbReference>
<dbReference type="RefSeq" id="WP_013255545.1">
    <property type="nucleotide sequence ID" value="NC_014364.1"/>
</dbReference>
<dbReference type="GO" id="GO:0005737">
    <property type="term" value="C:cytoplasm"/>
    <property type="evidence" value="ECO:0007669"/>
    <property type="project" value="TreeGrafter"/>
</dbReference>
<gene>
    <name evidence="11" type="ordered locus">Spirs_2984</name>
</gene>
<keyword evidence="3" id="KW-0249">Electron transport</keyword>
<dbReference type="NCBIfam" id="TIGR01068">
    <property type="entry name" value="thioredoxin"/>
    <property type="match status" value="1"/>
</dbReference>
<dbReference type="AlphaFoldDB" id="E1R3W5"/>
<evidence type="ECO:0000256" key="2">
    <source>
        <dbReference type="ARBA" id="ARBA00022448"/>
    </source>
</evidence>
<dbReference type="PANTHER" id="PTHR45663">
    <property type="entry name" value="GEO12009P1"/>
    <property type="match status" value="1"/>
</dbReference>
<keyword evidence="2" id="KW-0813">Transport</keyword>
<dbReference type="STRING" id="573413.Spirs_2984"/>
<keyword evidence="4 9" id="KW-1015">Disulfide bond</keyword>